<sequence>MPGTPVDSGPVLAGEIYGTKKAAFNKSRVKEQPTKSSKVLRAYGNPVKSSDGTGPWLLAVNKGTATKQAKDPQATASVFVKSAQGWCLDASIGAIDSERLPAESKSAPALAKAQRQSAANAVPLVVDALTTGSVSAAAT</sequence>
<dbReference type="Proteomes" id="UP000636793">
    <property type="component" value="Unassembled WGS sequence"/>
</dbReference>
<accession>A0A916WNA2</accession>
<organism evidence="1 2">
    <name type="scientific">Flexivirga endophytica</name>
    <dbReference type="NCBI Taxonomy" id="1849103"/>
    <lineage>
        <taxon>Bacteria</taxon>
        <taxon>Bacillati</taxon>
        <taxon>Actinomycetota</taxon>
        <taxon>Actinomycetes</taxon>
        <taxon>Micrococcales</taxon>
        <taxon>Dermacoccaceae</taxon>
        <taxon>Flexivirga</taxon>
    </lineage>
</organism>
<keyword evidence="2" id="KW-1185">Reference proteome</keyword>
<comment type="caution">
    <text evidence="1">The sequence shown here is derived from an EMBL/GenBank/DDBJ whole genome shotgun (WGS) entry which is preliminary data.</text>
</comment>
<protein>
    <submittedName>
        <fullName evidence="1">Uncharacterized protein</fullName>
    </submittedName>
</protein>
<evidence type="ECO:0000313" key="2">
    <source>
        <dbReference type="Proteomes" id="UP000636793"/>
    </source>
</evidence>
<proteinExistence type="predicted"/>
<gene>
    <name evidence="1" type="ORF">GCM10011492_03510</name>
</gene>
<name>A0A916WNA2_9MICO</name>
<dbReference type="EMBL" id="BMHI01000001">
    <property type="protein sequence ID" value="GGB17036.1"/>
    <property type="molecule type" value="Genomic_DNA"/>
</dbReference>
<reference evidence="1" key="1">
    <citation type="journal article" date="2014" name="Int. J. Syst. Evol. Microbiol.">
        <title>Complete genome sequence of Corynebacterium casei LMG S-19264T (=DSM 44701T), isolated from a smear-ripened cheese.</title>
        <authorList>
            <consortium name="US DOE Joint Genome Institute (JGI-PGF)"/>
            <person name="Walter F."/>
            <person name="Albersmeier A."/>
            <person name="Kalinowski J."/>
            <person name="Ruckert C."/>
        </authorList>
    </citation>
    <scope>NUCLEOTIDE SEQUENCE</scope>
    <source>
        <strain evidence="1">CGMCC 1.15085</strain>
    </source>
</reference>
<reference evidence="1" key="2">
    <citation type="submission" date="2020-09" db="EMBL/GenBank/DDBJ databases">
        <authorList>
            <person name="Sun Q."/>
            <person name="Zhou Y."/>
        </authorList>
    </citation>
    <scope>NUCLEOTIDE SEQUENCE</scope>
    <source>
        <strain evidence="1">CGMCC 1.15085</strain>
    </source>
</reference>
<dbReference type="AlphaFoldDB" id="A0A916WNA2"/>
<evidence type="ECO:0000313" key="1">
    <source>
        <dbReference type="EMBL" id="GGB17036.1"/>
    </source>
</evidence>